<reference evidence="2 3" key="1">
    <citation type="journal article" date="2016" name="Nat. Commun.">
        <title>Thousands of microbial genomes shed light on interconnected biogeochemical processes in an aquifer system.</title>
        <authorList>
            <person name="Anantharaman K."/>
            <person name="Brown C.T."/>
            <person name="Hug L.A."/>
            <person name="Sharon I."/>
            <person name="Castelle C.J."/>
            <person name="Probst A.J."/>
            <person name="Thomas B.C."/>
            <person name="Singh A."/>
            <person name="Wilkins M.J."/>
            <person name="Karaoz U."/>
            <person name="Brodie E.L."/>
            <person name="Williams K.H."/>
            <person name="Hubbard S.S."/>
            <person name="Banfield J.F."/>
        </authorList>
    </citation>
    <scope>NUCLEOTIDE SEQUENCE [LARGE SCALE GENOMIC DNA]</scope>
</reference>
<proteinExistence type="predicted"/>
<gene>
    <name evidence="2" type="ORF">A3D25_00875</name>
</gene>
<dbReference type="SUPFAM" id="SSF55608">
    <property type="entry name" value="Homing endonucleases"/>
    <property type="match status" value="1"/>
</dbReference>
<dbReference type="EMBL" id="MFDD01000002">
    <property type="protein sequence ID" value="OGE41081.1"/>
    <property type="molecule type" value="Genomic_DNA"/>
</dbReference>
<dbReference type="Proteomes" id="UP000177328">
    <property type="component" value="Unassembled WGS sequence"/>
</dbReference>
<dbReference type="AlphaFoldDB" id="A0A1F5KKD6"/>
<comment type="caution">
    <text evidence="2">The sequence shown here is derived from an EMBL/GenBank/DDBJ whole genome shotgun (WGS) entry which is preliminary data.</text>
</comment>
<evidence type="ECO:0000313" key="2">
    <source>
        <dbReference type="EMBL" id="OGE41081.1"/>
    </source>
</evidence>
<evidence type="ECO:0000259" key="1">
    <source>
        <dbReference type="Pfam" id="PF14528"/>
    </source>
</evidence>
<feature type="domain" description="Homing endonuclease LAGLIDADG" evidence="1">
    <location>
        <begin position="16"/>
        <end position="85"/>
    </location>
</feature>
<dbReference type="InterPro" id="IPR027434">
    <property type="entry name" value="Homing_endonucl"/>
</dbReference>
<dbReference type="Gene3D" id="3.10.28.10">
    <property type="entry name" value="Homing endonucleases"/>
    <property type="match status" value="1"/>
</dbReference>
<evidence type="ECO:0000313" key="3">
    <source>
        <dbReference type="Proteomes" id="UP000177328"/>
    </source>
</evidence>
<dbReference type="InterPro" id="IPR004860">
    <property type="entry name" value="LAGLIDADG_dom"/>
</dbReference>
<accession>A0A1F5KKD6</accession>
<name>A0A1F5KKD6_9BACT</name>
<protein>
    <recommendedName>
        <fullName evidence="1">Homing endonuclease LAGLIDADG domain-containing protein</fullName>
    </recommendedName>
</protein>
<dbReference type="GO" id="GO:0004519">
    <property type="term" value="F:endonuclease activity"/>
    <property type="evidence" value="ECO:0007669"/>
    <property type="project" value="InterPro"/>
</dbReference>
<organism evidence="2 3">
    <name type="scientific">Candidatus Daviesbacteria bacterium RIFCSPHIGHO2_02_FULL_43_12</name>
    <dbReference type="NCBI Taxonomy" id="1797776"/>
    <lineage>
        <taxon>Bacteria</taxon>
        <taxon>Candidatus Daviesiibacteriota</taxon>
    </lineage>
</organism>
<dbReference type="Pfam" id="PF14528">
    <property type="entry name" value="LAGLIDADG_3"/>
    <property type="match status" value="1"/>
</dbReference>
<sequence>MNFIDTSWTSNLAYAVGLIATDGCLSKDGRHIDLTSKDLEQVENFKNILSSKAKVSLKTRGTPPFKSYYHIQISNVSFYRWLKNIGLTPNKSKTLGSIKIPDSYL</sequence>